<protein>
    <submittedName>
        <fullName evidence="1">Uncharacterized protein</fullName>
    </submittedName>
</protein>
<dbReference type="AlphaFoldDB" id="Q3K768"/>
<organism evidence="1 2">
    <name type="scientific">Pseudomonas fluorescens (strain Pf0-1)</name>
    <dbReference type="NCBI Taxonomy" id="205922"/>
    <lineage>
        <taxon>Bacteria</taxon>
        <taxon>Pseudomonadati</taxon>
        <taxon>Pseudomonadota</taxon>
        <taxon>Gammaproteobacteria</taxon>
        <taxon>Pseudomonadales</taxon>
        <taxon>Pseudomonadaceae</taxon>
        <taxon>Pseudomonas</taxon>
    </lineage>
</organism>
<dbReference type="KEGG" id="pfo:Pfl01_4649"/>
<dbReference type="EMBL" id="CP000094">
    <property type="protein sequence ID" value="ABA76386.1"/>
    <property type="molecule type" value="Genomic_DNA"/>
</dbReference>
<sequence length="100" mass="11113">MQLGFDRQHFTLPRVGIFFGLNKGCPSRVRRSTKPGTAVSSYSNSWSKALLQTNSIWCGKLEGTDTWVSRKPLGCPTPDFLLASLIKAEQCREFSAGDCR</sequence>
<name>Q3K768_PSEPF</name>
<dbReference type="HOGENOM" id="CLU_2303562_0_0_6"/>
<reference evidence="1 2" key="1">
    <citation type="journal article" date="2009" name="Genome Biol.">
        <title>Genomic and genetic analyses of diversity and plant interactions of Pseudomonas fluorescens.</title>
        <authorList>
            <person name="Silby M.W."/>
            <person name="Cerdeno-Tarraga A.M."/>
            <person name="Vernikos G.S."/>
            <person name="Giddens S.R."/>
            <person name="Jackson R.W."/>
            <person name="Preston G.M."/>
            <person name="Zhang X.X."/>
            <person name="Moon C.D."/>
            <person name="Gehrig S.M."/>
            <person name="Godfrey S.A."/>
            <person name="Knight C.G."/>
            <person name="Malone J.G."/>
            <person name="Robinson Z."/>
            <person name="Spiers A.J."/>
            <person name="Harris S."/>
            <person name="Challis G.L."/>
            <person name="Yaxley A.M."/>
            <person name="Harris D."/>
            <person name="Seeger K."/>
            <person name="Murphy L."/>
            <person name="Rutter S."/>
            <person name="Squares R."/>
            <person name="Quail M.A."/>
            <person name="Saunders E."/>
            <person name="Mavromatis K."/>
            <person name="Brettin T.S."/>
            <person name="Bentley S.D."/>
            <person name="Hothersall J."/>
            <person name="Stephens E."/>
            <person name="Thomas C.M."/>
            <person name="Parkhill J."/>
            <person name="Levy S.B."/>
            <person name="Rainey P.B."/>
            <person name="Thomson N.R."/>
        </authorList>
    </citation>
    <scope>NUCLEOTIDE SEQUENCE [LARGE SCALE GENOMIC DNA]</scope>
    <source>
        <strain evidence="1 2">Pf0-1</strain>
    </source>
</reference>
<accession>Q3K768</accession>
<gene>
    <name evidence="1" type="ordered locus">Pfl01_4649</name>
</gene>
<proteinExistence type="predicted"/>
<evidence type="ECO:0000313" key="2">
    <source>
        <dbReference type="Proteomes" id="UP000002704"/>
    </source>
</evidence>
<evidence type="ECO:0000313" key="1">
    <source>
        <dbReference type="EMBL" id="ABA76386.1"/>
    </source>
</evidence>
<dbReference type="Proteomes" id="UP000002704">
    <property type="component" value="Chromosome"/>
</dbReference>